<sequence>MSLSPKIAVTDVIREQTLAVLGGVLKSVHENGIAAVRYFGVRSDADSFSLADLRHAVSFHRTSLAGAPPPIAIGRLPDEEEAAFQAVCEDLMAQGMLLPVFADYQHREFRVRLVPTPFNRDWQFVRQLGGGGQSRALQVRHLTKGTAGVLKMLAVTESPEERTAAVERFRREVEALGRIDHPAIVKLIDANVDAQRGELGYVTLLGVPLETYWNRQAKTLTPAQLYDRAYQIVRQLADGLTAVHQVGLVHRDLKPDNVILYGDQPVVIDFGLVTNANYEAANLTDVHGRQVANHFNPPAVHGLDDADPRRDVASLGWLYGYLLGEPVGGKRRPQRFHWQFHHLVAEPRQERARSILAVCSLHNSIPQTTQKFYELLDRLSLDGAARNALPVDQPSLREPEEIHAQLVARDMLRDAAENESVELAVSLFTEPLTQLRARLVALCMGSERLPIVQWGPSRDDDEDSFLTRPPSGVPMGSLLRQAYWQVRSAQGEATDTTLTFFHCHCGKERRFRVSAAVVFSRHYRPDSLNFSLYLECVDDFGSRTKWHDLAYSMHSDGQFRNLDGEKVETIAEIATHAQRWCHETIHWAQL</sequence>
<keyword evidence="3 6" id="KW-0418">Kinase</keyword>
<feature type="domain" description="Protein kinase" evidence="5">
    <location>
        <begin position="122"/>
        <end position="406"/>
    </location>
</feature>
<dbReference type="EC" id="2.7.11.1" evidence="6"/>
<proteinExistence type="predicted"/>
<dbReference type="SUPFAM" id="SSF56112">
    <property type="entry name" value="Protein kinase-like (PK-like)"/>
    <property type="match status" value="1"/>
</dbReference>
<comment type="caution">
    <text evidence="6">The sequence shown here is derived from an EMBL/GenBank/DDBJ whole genome shotgun (WGS) entry which is preliminary data.</text>
</comment>
<dbReference type="Gene3D" id="3.30.200.20">
    <property type="entry name" value="Phosphorylase Kinase, domain 1"/>
    <property type="match status" value="1"/>
</dbReference>
<evidence type="ECO:0000259" key="5">
    <source>
        <dbReference type="PROSITE" id="PS50011"/>
    </source>
</evidence>
<dbReference type="InterPro" id="IPR008271">
    <property type="entry name" value="Ser/Thr_kinase_AS"/>
</dbReference>
<keyword evidence="2" id="KW-0547">Nucleotide-binding</keyword>
<dbReference type="AlphaFoldDB" id="A0A1J5SA86"/>
<dbReference type="SMART" id="SM00220">
    <property type="entry name" value="S_TKc"/>
    <property type="match status" value="1"/>
</dbReference>
<dbReference type="PANTHER" id="PTHR43289">
    <property type="entry name" value="MITOGEN-ACTIVATED PROTEIN KINASE KINASE KINASE 20-RELATED"/>
    <property type="match status" value="1"/>
</dbReference>
<reference evidence="6" key="1">
    <citation type="submission" date="2016-10" db="EMBL/GenBank/DDBJ databases">
        <title>Sequence of Gallionella enrichment culture.</title>
        <authorList>
            <person name="Poehlein A."/>
            <person name="Muehling M."/>
            <person name="Daniel R."/>
        </authorList>
    </citation>
    <scope>NUCLEOTIDE SEQUENCE</scope>
</reference>
<organism evidence="6">
    <name type="scientific">mine drainage metagenome</name>
    <dbReference type="NCBI Taxonomy" id="410659"/>
    <lineage>
        <taxon>unclassified sequences</taxon>
        <taxon>metagenomes</taxon>
        <taxon>ecological metagenomes</taxon>
    </lineage>
</organism>
<keyword evidence="1 6" id="KW-0808">Transferase</keyword>
<name>A0A1J5SA86_9ZZZZ</name>
<evidence type="ECO:0000256" key="4">
    <source>
        <dbReference type="ARBA" id="ARBA00022840"/>
    </source>
</evidence>
<evidence type="ECO:0000256" key="2">
    <source>
        <dbReference type="ARBA" id="ARBA00022741"/>
    </source>
</evidence>
<keyword evidence="4" id="KW-0067">ATP-binding</keyword>
<evidence type="ECO:0000313" key="6">
    <source>
        <dbReference type="EMBL" id="OIR05098.1"/>
    </source>
</evidence>
<dbReference type="GO" id="GO:0004674">
    <property type="term" value="F:protein serine/threonine kinase activity"/>
    <property type="evidence" value="ECO:0007669"/>
    <property type="project" value="UniProtKB-EC"/>
</dbReference>
<dbReference type="EMBL" id="MLJW01000052">
    <property type="protein sequence ID" value="OIR05098.1"/>
    <property type="molecule type" value="Genomic_DNA"/>
</dbReference>
<evidence type="ECO:0000256" key="1">
    <source>
        <dbReference type="ARBA" id="ARBA00022679"/>
    </source>
</evidence>
<dbReference type="PROSITE" id="PS50011">
    <property type="entry name" value="PROTEIN_KINASE_DOM"/>
    <property type="match status" value="1"/>
</dbReference>
<dbReference type="InterPro" id="IPR011009">
    <property type="entry name" value="Kinase-like_dom_sf"/>
</dbReference>
<dbReference type="GO" id="GO:0005524">
    <property type="term" value="F:ATP binding"/>
    <property type="evidence" value="ECO:0007669"/>
    <property type="project" value="UniProtKB-KW"/>
</dbReference>
<dbReference type="InterPro" id="IPR000719">
    <property type="entry name" value="Prot_kinase_dom"/>
</dbReference>
<dbReference type="Pfam" id="PF00069">
    <property type="entry name" value="Pkinase"/>
    <property type="match status" value="1"/>
</dbReference>
<accession>A0A1J5SA86</accession>
<gene>
    <name evidence="6" type="primary">prkC_12</name>
    <name evidence="6" type="ORF">GALL_126560</name>
</gene>
<dbReference type="PROSITE" id="PS00108">
    <property type="entry name" value="PROTEIN_KINASE_ST"/>
    <property type="match status" value="1"/>
</dbReference>
<dbReference type="Gene3D" id="1.10.510.10">
    <property type="entry name" value="Transferase(Phosphotransferase) domain 1"/>
    <property type="match status" value="1"/>
</dbReference>
<protein>
    <submittedName>
        <fullName evidence="6">Serine/threonine-protein kinase PrkC</fullName>
        <ecNumber evidence="6">2.7.11.1</ecNumber>
    </submittedName>
</protein>
<evidence type="ECO:0000256" key="3">
    <source>
        <dbReference type="ARBA" id="ARBA00022777"/>
    </source>
</evidence>
<dbReference type="PANTHER" id="PTHR43289:SF6">
    <property type="entry name" value="SERINE_THREONINE-PROTEIN KINASE NEKL-3"/>
    <property type="match status" value="1"/>
</dbReference>